<sequence>MSNYYTSPNAGPSAAYGGQPGAAAQNLNFYQSSYAAQPVSGHTTPFQAYNGGAAANAYAGAGFGGMGNMAGPSGFGGAVPGVSGRMGEQGGLRTGWLAAFGTEGYDGEPPLLEELGVNFGHIKMKTLTVLNPLARIDQHIMDDSDLAGPILFFLLFGTFLLFSGKVHFGYIYGLALLGSTSLHMILSLMSPPVDAATASASGHPSHPTTSSHFSSTLTFPRSASVLGYCLLPMVLTSLIGIAVPMDGPFGYILTTAAIMWCTYSSSAMFCAVGRMSGMRGLVAYPLGLFYVGFGIMAIFSSRGTGSLAAKTAGV</sequence>
<evidence type="ECO:0000256" key="1">
    <source>
        <dbReference type="ARBA" id="ARBA00004141"/>
    </source>
</evidence>
<feature type="transmembrane region" description="Helical" evidence="6">
    <location>
        <begin position="249"/>
        <end position="269"/>
    </location>
</feature>
<dbReference type="GO" id="GO:0005802">
    <property type="term" value="C:trans-Golgi network"/>
    <property type="evidence" value="ECO:0007669"/>
    <property type="project" value="TreeGrafter"/>
</dbReference>
<accession>A0A1J9RMF2</accession>
<feature type="transmembrane region" description="Helical" evidence="6">
    <location>
        <begin position="281"/>
        <end position="299"/>
    </location>
</feature>
<keyword evidence="9" id="KW-1185">Reference proteome</keyword>
<dbReference type="PANTHER" id="PTHR21236">
    <property type="entry name" value="GOLGI MEMBRANE PROTEIN YIP1"/>
    <property type="match status" value="1"/>
</dbReference>
<feature type="transmembrane region" description="Helical" evidence="6">
    <location>
        <begin position="225"/>
        <end position="243"/>
    </location>
</feature>
<keyword evidence="5 6" id="KW-0472">Membrane</keyword>
<dbReference type="GO" id="GO:0048280">
    <property type="term" value="P:vesicle fusion with Golgi apparatus"/>
    <property type="evidence" value="ECO:0007669"/>
    <property type="project" value="TreeGrafter"/>
</dbReference>
<dbReference type="InterPro" id="IPR045231">
    <property type="entry name" value="Yip1/4-like"/>
</dbReference>
<keyword evidence="4 6" id="KW-1133">Transmembrane helix</keyword>
<dbReference type="OrthoDB" id="440385at2759"/>
<protein>
    <recommendedName>
        <fullName evidence="6">Protein YIP</fullName>
    </recommendedName>
</protein>
<evidence type="ECO:0000313" key="8">
    <source>
        <dbReference type="EMBL" id="OJD28781.1"/>
    </source>
</evidence>
<feature type="transmembrane region" description="Helical" evidence="6">
    <location>
        <begin position="170"/>
        <end position="189"/>
    </location>
</feature>
<proteinExistence type="inferred from homology"/>
<evidence type="ECO:0000256" key="6">
    <source>
        <dbReference type="RuleBase" id="RU361264"/>
    </source>
</evidence>
<dbReference type="AlphaFoldDB" id="A0A1J9RMF2"/>
<dbReference type="GO" id="GO:0000139">
    <property type="term" value="C:Golgi membrane"/>
    <property type="evidence" value="ECO:0007669"/>
    <property type="project" value="UniProtKB-SubCell"/>
</dbReference>
<dbReference type="Pfam" id="PF04893">
    <property type="entry name" value="Yip1"/>
    <property type="match status" value="1"/>
</dbReference>
<comment type="similarity">
    <text evidence="2 6">Belongs to the YIP1 family.</text>
</comment>
<feature type="transmembrane region" description="Helical" evidence="6">
    <location>
        <begin position="146"/>
        <end position="164"/>
    </location>
</feature>
<dbReference type="GO" id="GO:0006888">
    <property type="term" value="P:endoplasmic reticulum to Golgi vesicle-mediated transport"/>
    <property type="evidence" value="ECO:0007669"/>
    <property type="project" value="InterPro"/>
</dbReference>
<feature type="domain" description="Yip1" evidence="7">
    <location>
        <begin position="129"/>
        <end position="295"/>
    </location>
</feature>
<evidence type="ECO:0000313" key="9">
    <source>
        <dbReference type="Proteomes" id="UP000183809"/>
    </source>
</evidence>
<dbReference type="PANTHER" id="PTHR21236:SF2">
    <property type="entry name" value="PROTEIN YIPF"/>
    <property type="match status" value="1"/>
</dbReference>
<gene>
    <name evidence="8" type="ORF">BKCO1_1120003</name>
</gene>
<organism evidence="8 9">
    <name type="scientific">Diplodia corticola</name>
    <dbReference type="NCBI Taxonomy" id="236234"/>
    <lineage>
        <taxon>Eukaryota</taxon>
        <taxon>Fungi</taxon>
        <taxon>Dikarya</taxon>
        <taxon>Ascomycota</taxon>
        <taxon>Pezizomycotina</taxon>
        <taxon>Dothideomycetes</taxon>
        <taxon>Dothideomycetes incertae sedis</taxon>
        <taxon>Botryosphaeriales</taxon>
        <taxon>Botryosphaeriaceae</taxon>
        <taxon>Diplodia</taxon>
    </lineage>
</organism>
<evidence type="ECO:0000256" key="2">
    <source>
        <dbReference type="ARBA" id="ARBA00010596"/>
    </source>
</evidence>
<comment type="subcellular location">
    <subcellularLocation>
        <location evidence="6">Golgi apparatus membrane</location>
        <topology evidence="6">Multi-pass membrane protein</topology>
    </subcellularLocation>
    <subcellularLocation>
        <location evidence="1">Membrane</location>
        <topology evidence="1">Multi-pass membrane protein</topology>
    </subcellularLocation>
</comment>
<name>A0A1J9RMF2_9PEZI</name>
<dbReference type="STRING" id="236234.A0A1J9RMF2"/>
<dbReference type="RefSeq" id="XP_020125041.1">
    <property type="nucleotide sequence ID" value="XM_020270481.1"/>
</dbReference>
<keyword evidence="3 6" id="KW-0812">Transmembrane</keyword>
<dbReference type="GeneID" id="31010740"/>
<evidence type="ECO:0000256" key="5">
    <source>
        <dbReference type="ARBA" id="ARBA00023136"/>
    </source>
</evidence>
<evidence type="ECO:0000256" key="4">
    <source>
        <dbReference type="ARBA" id="ARBA00022989"/>
    </source>
</evidence>
<dbReference type="EMBL" id="MNUE01000112">
    <property type="protein sequence ID" value="OJD28781.1"/>
    <property type="molecule type" value="Genomic_DNA"/>
</dbReference>
<dbReference type="InterPro" id="IPR006977">
    <property type="entry name" value="Yip1_dom"/>
</dbReference>
<comment type="caution">
    <text evidence="8">The sequence shown here is derived from an EMBL/GenBank/DDBJ whole genome shotgun (WGS) entry which is preliminary data.</text>
</comment>
<dbReference type="Proteomes" id="UP000183809">
    <property type="component" value="Unassembled WGS sequence"/>
</dbReference>
<reference evidence="8 9" key="1">
    <citation type="submission" date="2016-10" db="EMBL/GenBank/DDBJ databases">
        <title>Proteomics and genomics reveal pathogen-plant mechanisms compatible with a hemibiotrophic lifestyle of Diplodia corticola.</title>
        <authorList>
            <person name="Fernandes I."/>
            <person name="De Jonge R."/>
            <person name="Van De Peer Y."/>
            <person name="Devreese B."/>
            <person name="Alves A."/>
            <person name="Esteves A.C."/>
        </authorList>
    </citation>
    <scope>NUCLEOTIDE SEQUENCE [LARGE SCALE GENOMIC DNA]</scope>
    <source>
        <strain evidence="8 9">CBS 112549</strain>
    </source>
</reference>
<evidence type="ECO:0000259" key="7">
    <source>
        <dbReference type="Pfam" id="PF04893"/>
    </source>
</evidence>
<evidence type="ECO:0000256" key="3">
    <source>
        <dbReference type="ARBA" id="ARBA00022692"/>
    </source>
</evidence>